<keyword evidence="1" id="KW-0597">Phosphoprotein</keyword>
<dbReference type="Proteomes" id="UP000242687">
    <property type="component" value="Unassembled WGS sequence"/>
</dbReference>
<dbReference type="InterPro" id="IPR001789">
    <property type="entry name" value="Sig_transdc_resp-reg_receiver"/>
</dbReference>
<sequence length="140" mass="15824">MNLSFIVIDDTELDQFIAKRMIGQAGKHFEVKSFYEARSAFEFIKSESELLSADVATLVLLDMYMPVMNGYDFLEAFETLDPKVQDKYYIVALTSSVDRTDNARFRSYKSVKGVLCKPLSATDLTSVITRMIAEKGIVIP</sequence>
<name>A0A2H9VR28_9SPHI</name>
<dbReference type="InterPro" id="IPR011006">
    <property type="entry name" value="CheY-like_superfamily"/>
</dbReference>
<dbReference type="RefSeq" id="WP_100339534.1">
    <property type="nucleotide sequence ID" value="NZ_PGFJ01000001.1"/>
</dbReference>
<feature type="modified residue" description="4-aspartylphosphate" evidence="1">
    <location>
        <position position="62"/>
    </location>
</feature>
<evidence type="ECO:0000256" key="1">
    <source>
        <dbReference type="PROSITE-ProRule" id="PRU00169"/>
    </source>
</evidence>
<protein>
    <submittedName>
        <fullName evidence="3">Response regulator receiver domain-containing protein</fullName>
    </submittedName>
</protein>
<evidence type="ECO:0000313" key="4">
    <source>
        <dbReference type="Proteomes" id="UP000242687"/>
    </source>
</evidence>
<dbReference type="Gene3D" id="3.40.50.2300">
    <property type="match status" value="1"/>
</dbReference>
<comment type="caution">
    <text evidence="3">The sequence shown here is derived from an EMBL/GenBank/DDBJ whole genome shotgun (WGS) entry which is preliminary data.</text>
</comment>
<evidence type="ECO:0000259" key="2">
    <source>
        <dbReference type="PROSITE" id="PS50110"/>
    </source>
</evidence>
<reference evidence="3 4" key="1">
    <citation type="submission" date="2017-11" db="EMBL/GenBank/DDBJ databases">
        <title>Genomic Encyclopedia of Archaeal and Bacterial Type Strains, Phase II (KMG-II): From Individual Species to Whole Genera.</title>
        <authorList>
            <person name="Goeker M."/>
        </authorList>
    </citation>
    <scope>NUCLEOTIDE SEQUENCE [LARGE SCALE GENOMIC DNA]</scope>
    <source>
        <strain evidence="3 4">DSM 28175</strain>
    </source>
</reference>
<dbReference type="SMART" id="SM00448">
    <property type="entry name" value="REC"/>
    <property type="match status" value="1"/>
</dbReference>
<dbReference type="OrthoDB" id="1121174at2"/>
<dbReference type="Pfam" id="PF00072">
    <property type="entry name" value="Response_reg"/>
    <property type="match status" value="1"/>
</dbReference>
<dbReference type="EMBL" id="PGFJ01000001">
    <property type="protein sequence ID" value="PJJ83253.1"/>
    <property type="molecule type" value="Genomic_DNA"/>
</dbReference>
<dbReference type="AlphaFoldDB" id="A0A2H9VR28"/>
<dbReference type="SUPFAM" id="SSF52172">
    <property type="entry name" value="CheY-like"/>
    <property type="match status" value="1"/>
</dbReference>
<proteinExistence type="predicted"/>
<accession>A0A2H9VR28</accession>
<evidence type="ECO:0000313" key="3">
    <source>
        <dbReference type="EMBL" id="PJJ83253.1"/>
    </source>
</evidence>
<keyword evidence="4" id="KW-1185">Reference proteome</keyword>
<dbReference type="PANTHER" id="PTHR44520:SF2">
    <property type="entry name" value="RESPONSE REGULATOR RCP1"/>
    <property type="match status" value="1"/>
</dbReference>
<dbReference type="GO" id="GO:0000160">
    <property type="term" value="P:phosphorelay signal transduction system"/>
    <property type="evidence" value="ECO:0007669"/>
    <property type="project" value="InterPro"/>
</dbReference>
<dbReference type="PROSITE" id="PS50110">
    <property type="entry name" value="RESPONSE_REGULATORY"/>
    <property type="match status" value="1"/>
</dbReference>
<gene>
    <name evidence="3" type="ORF">CLV57_0232</name>
</gene>
<dbReference type="InterPro" id="IPR052893">
    <property type="entry name" value="TCS_response_regulator"/>
</dbReference>
<dbReference type="PANTHER" id="PTHR44520">
    <property type="entry name" value="RESPONSE REGULATOR RCP1-RELATED"/>
    <property type="match status" value="1"/>
</dbReference>
<feature type="domain" description="Response regulatory" evidence="2">
    <location>
        <begin position="4"/>
        <end position="132"/>
    </location>
</feature>
<organism evidence="3 4">
    <name type="scientific">Mucilaginibacter auburnensis</name>
    <dbReference type="NCBI Taxonomy" id="1457233"/>
    <lineage>
        <taxon>Bacteria</taxon>
        <taxon>Pseudomonadati</taxon>
        <taxon>Bacteroidota</taxon>
        <taxon>Sphingobacteriia</taxon>
        <taxon>Sphingobacteriales</taxon>
        <taxon>Sphingobacteriaceae</taxon>
        <taxon>Mucilaginibacter</taxon>
    </lineage>
</organism>